<feature type="region of interest" description="Disordered" evidence="1">
    <location>
        <begin position="159"/>
        <end position="271"/>
    </location>
</feature>
<keyword evidence="4" id="KW-1185">Reference proteome</keyword>
<sequence length="271" mass="27519">MKIELASLRSWWLGGVVAWAAAIWIATLFGVGGRIAPPDAGDRVPPALPTLAPAAPERLASAESYAAIGARPLFAEDRKPRPYLLGGSDAGSTSSAVTLTGVLLTSEFGMAILTTDQKQSLRLRLNGEAVNGWQLVALEPRSATVSGPGGTQTLELVTFSGQGGEPPTVLGTAAGAGQGNGVRPPAPPPTSNPMPRVPPASAQAAEAAANAAAAAASAAAAAQTPNAQPPAQGPSEQQMQAIRARIQARRQQLQQQQQSQQPPPGGSGQTK</sequence>
<protein>
    <submittedName>
        <fullName evidence="3">General secretion pathway protein GspN</fullName>
    </submittedName>
</protein>
<evidence type="ECO:0000256" key="1">
    <source>
        <dbReference type="SAM" id="MobiDB-lite"/>
    </source>
</evidence>
<accession>A0ABY9YF81</accession>
<gene>
    <name evidence="3" type="ORF">PDM28_03190</name>
</gene>
<dbReference type="EMBL" id="CP115543">
    <property type="protein sequence ID" value="WNH49353.1"/>
    <property type="molecule type" value="Genomic_DNA"/>
</dbReference>
<dbReference type="Proteomes" id="UP001305421">
    <property type="component" value="Chromosome"/>
</dbReference>
<proteinExistence type="predicted"/>
<dbReference type="RefSeq" id="WP_311183808.1">
    <property type="nucleotide sequence ID" value="NZ_CP115543.1"/>
</dbReference>
<feature type="compositionally biased region" description="Pro residues" evidence="1">
    <location>
        <begin position="184"/>
        <end position="198"/>
    </location>
</feature>
<keyword evidence="2" id="KW-1133">Transmembrane helix</keyword>
<evidence type="ECO:0000256" key="2">
    <source>
        <dbReference type="SAM" id="Phobius"/>
    </source>
</evidence>
<name>A0ABY9YF81_9GAMM</name>
<keyword evidence="2" id="KW-0812">Transmembrane</keyword>
<evidence type="ECO:0000313" key="3">
    <source>
        <dbReference type="EMBL" id="WNH49353.1"/>
    </source>
</evidence>
<reference evidence="3 4" key="1">
    <citation type="submission" date="2022-12" db="EMBL/GenBank/DDBJ databases">
        <title>Two new species, Stenotrophomonas aracearum and Stenotrophomonas oahuensis, isolated from Anthurium (Araceae family) in Hawaii.</title>
        <authorList>
            <person name="Chunag S.C."/>
            <person name="Dobhal S."/>
            <person name="Alvarez A."/>
            <person name="Arif M."/>
        </authorList>
    </citation>
    <scope>NUCLEOTIDE SEQUENCE [LARGE SCALE GENOMIC DNA]</scope>
    <source>
        <strain evidence="3 4">A5588</strain>
    </source>
</reference>
<keyword evidence="2" id="KW-0472">Membrane</keyword>
<feature type="transmembrane region" description="Helical" evidence="2">
    <location>
        <begin position="12"/>
        <end position="31"/>
    </location>
</feature>
<evidence type="ECO:0000313" key="4">
    <source>
        <dbReference type="Proteomes" id="UP001305421"/>
    </source>
</evidence>
<feature type="compositionally biased region" description="Low complexity" evidence="1">
    <location>
        <begin position="199"/>
        <end position="226"/>
    </location>
</feature>
<organism evidence="3 4">
    <name type="scientific">Stenotrophomonas aracearum</name>
    <dbReference type="NCBI Taxonomy" id="3003272"/>
    <lineage>
        <taxon>Bacteria</taxon>
        <taxon>Pseudomonadati</taxon>
        <taxon>Pseudomonadota</taxon>
        <taxon>Gammaproteobacteria</taxon>
        <taxon>Lysobacterales</taxon>
        <taxon>Lysobacteraceae</taxon>
        <taxon>Stenotrophomonas</taxon>
    </lineage>
</organism>
<feature type="compositionally biased region" description="Low complexity" evidence="1">
    <location>
        <begin position="237"/>
        <end position="260"/>
    </location>
</feature>